<keyword evidence="1" id="KW-0472">Membrane</keyword>
<dbReference type="AlphaFoldDB" id="A0A2I0X307"/>
<gene>
    <name evidence="3" type="ORF">MA16_Dca017508</name>
</gene>
<dbReference type="EMBL" id="KZ502198">
    <property type="protein sequence ID" value="PKU82286.1"/>
    <property type="molecule type" value="Genomic_DNA"/>
</dbReference>
<feature type="domain" description="F-box" evidence="2">
    <location>
        <begin position="114"/>
        <end position="160"/>
    </location>
</feature>
<evidence type="ECO:0000313" key="3">
    <source>
        <dbReference type="EMBL" id="PKU82286.1"/>
    </source>
</evidence>
<dbReference type="SUPFAM" id="SSF81383">
    <property type="entry name" value="F-box domain"/>
    <property type="match status" value="1"/>
</dbReference>
<protein>
    <submittedName>
        <fullName evidence="3">F-box protein</fullName>
    </submittedName>
</protein>
<accession>A0A2I0X307</accession>
<keyword evidence="1" id="KW-0812">Transmembrane</keyword>
<dbReference type="PROSITE" id="PS50181">
    <property type="entry name" value="FBOX"/>
    <property type="match status" value="1"/>
</dbReference>
<organism evidence="3 4">
    <name type="scientific">Dendrobium catenatum</name>
    <dbReference type="NCBI Taxonomy" id="906689"/>
    <lineage>
        <taxon>Eukaryota</taxon>
        <taxon>Viridiplantae</taxon>
        <taxon>Streptophyta</taxon>
        <taxon>Embryophyta</taxon>
        <taxon>Tracheophyta</taxon>
        <taxon>Spermatophyta</taxon>
        <taxon>Magnoliopsida</taxon>
        <taxon>Liliopsida</taxon>
        <taxon>Asparagales</taxon>
        <taxon>Orchidaceae</taxon>
        <taxon>Epidendroideae</taxon>
        <taxon>Malaxideae</taxon>
        <taxon>Dendrobiinae</taxon>
        <taxon>Dendrobium</taxon>
    </lineage>
</organism>
<dbReference type="OrthoDB" id="512036at2759"/>
<feature type="transmembrane region" description="Helical" evidence="1">
    <location>
        <begin position="53"/>
        <end position="70"/>
    </location>
</feature>
<dbReference type="SMART" id="SM00256">
    <property type="entry name" value="FBOX"/>
    <property type="match status" value="1"/>
</dbReference>
<dbReference type="PANTHER" id="PTHR31482">
    <property type="entry name" value="ESTS AU081301(E20138)"/>
    <property type="match status" value="1"/>
</dbReference>
<dbReference type="PANTHER" id="PTHR31482:SF18">
    <property type="entry name" value="ESTS AU081301(E20138)"/>
    <property type="match status" value="1"/>
</dbReference>
<dbReference type="STRING" id="906689.A0A2I0X307"/>
<dbReference type="InterPro" id="IPR036047">
    <property type="entry name" value="F-box-like_dom_sf"/>
</dbReference>
<feature type="transmembrane region" description="Helical" evidence="1">
    <location>
        <begin position="20"/>
        <end position="41"/>
    </location>
</feature>
<reference evidence="3 4" key="2">
    <citation type="journal article" date="2017" name="Nature">
        <title>The Apostasia genome and the evolution of orchids.</title>
        <authorList>
            <person name="Zhang G.Q."/>
            <person name="Liu K.W."/>
            <person name="Li Z."/>
            <person name="Lohaus R."/>
            <person name="Hsiao Y.Y."/>
            <person name="Niu S.C."/>
            <person name="Wang J.Y."/>
            <person name="Lin Y.C."/>
            <person name="Xu Q."/>
            <person name="Chen L.J."/>
            <person name="Yoshida K."/>
            <person name="Fujiwara S."/>
            <person name="Wang Z.W."/>
            <person name="Zhang Y.Q."/>
            <person name="Mitsuda N."/>
            <person name="Wang M."/>
            <person name="Liu G.H."/>
            <person name="Pecoraro L."/>
            <person name="Huang H.X."/>
            <person name="Xiao X.J."/>
            <person name="Lin M."/>
            <person name="Wu X.Y."/>
            <person name="Wu W.L."/>
            <person name="Chen Y.Y."/>
            <person name="Chang S.B."/>
            <person name="Sakamoto S."/>
            <person name="Ohme-Takagi M."/>
            <person name="Yagi M."/>
            <person name="Zeng S.J."/>
            <person name="Shen C.Y."/>
            <person name="Yeh C.M."/>
            <person name="Luo Y.B."/>
            <person name="Tsai W.C."/>
            <person name="Van de Peer Y."/>
            <person name="Liu Z.J."/>
        </authorList>
    </citation>
    <scope>NUCLEOTIDE SEQUENCE [LARGE SCALE GENOMIC DNA]</scope>
    <source>
        <tissue evidence="3">The whole plant</tissue>
    </source>
</reference>
<dbReference type="InterPro" id="IPR001810">
    <property type="entry name" value="F-box_dom"/>
</dbReference>
<proteinExistence type="predicted"/>
<dbReference type="Pfam" id="PF00646">
    <property type="entry name" value="F-box"/>
    <property type="match status" value="1"/>
</dbReference>
<dbReference type="Gene3D" id="1.20.1280.50">
    <property type="match status" value="1"/>
</dbReference>
<reference evidence="3 4" key="1">
    <citation type="journal article" date="2016" name="Sci. Rep.">
        <title>The Dendrobium catenatum Lindl. genome sequence provides insights into polysaccharide synthase, floral development and adaptive evolution.</title>
        <authorList>
            <person name="Zhang G.Q."/>
            <person name="Xu Q."/>
            <person name="Bian C."/>
            <person name="Tsai W.C."/>
            <person name="Yeh C.M."/>
            <person name="Liu K.W."/>
            <person name="Yoshida K."/>
            <person name="Zhang L.S."/>
            <person name="Chang S.B."/>
            <person name="Chen F."/>
            <person name="Shi Y."/>
            <person name="Su Y.Y."/>
            <person name="Zhang Y.Q."/>
            <person name="Chen L.J."/>
            <person name="Yin Y."/>
            <person name="Lin M."/>
            <person name="Huang H."/>
            <person name="Deng H."/>
            <person name="Wang Z.W."/>
            <person name="Zhu S.L."/>
            <person name="Zhao X."/>
            <person name="Deng C."/>
            <person name="Niu S.C."/>
            <person name="Huang J."/>
            <person name="Wang M."/>
            <person name="Liu G.H."/>
            <person name="Yang H.J."/>
            <person name="Xiao X.J."/>
            <person name="Hsiao Y.Y."/>
            <person name="Wu W.L."/>
            <person name="Chen Y.Y."/>
            <person name="Mitsuda N."/>
            <person name="Ohme-Takagi M."/>
            <person name="Luo Y.B."/>
            <person name="Van de Peer Y."/>
            <person name="Liu Z.J."/>
        </authorList>
    </citation>
    <scope>NUCLEOTIDE SEQUENCE [LARGE SCALE GENOMIC DNA]</scope>
    <source>
        <tissue evidence="3">The whole plant</tissue>
    </source>
</reference>
<name>A0A2I0X307_9ASPA</name>
<keyword evidence="1" id="KW-1133">Transmembrane helix</keyword>
<dbReference type="Proteomes" id="UP000233837">
    <property type="component" value="Unassembled WGS sequence"/>
</dbReference>
<evidence type="ECO:0000256" key="1">
    <source>
        <dbReference type="SAM" id="Phobius"/>
    </source>
</evidence>
<evidence type="ECO:0000313" key="4">
    <source>
        <dbReference type="Proteomes" id="UP000233837"/>
    </source>
</evidence>
<sequence length="427" mass="50204">MNSYSLSLPLQSPLLTSNNTFLLAGMVYFILKPLLPFLLLPVNHVPKNPFFPFFFREILLLTLLLCQEFISHSIEGIKNWSISMPQTHKSLKPMPSKKESNFDDIGLHETASGKMTVLDLPELPLDCILKKLSPSELCNMACVCRSLKERCRRDELWERHMREKWNRVIGEAARREWKLQVAERRDINIRGETGRVKWKVWMGRLACLWPLSWLKRKIESRRNGWRSSPPDSSLVSFYLALESGRFSFTAQVYNRENGHTGFFMSCYDAEISYNARTNKFFARYPPHGKRIPAIEEVPWERTRAPSVVTSANELHISDCLTDLRPGDHFEIQWRRSKEFPYGWWYGVIGHLEMCDRSDHRCCCDSSETIVLEFNHYPSGSRWRRKTINRKEHREDGDENYGFYGGIRKIQNKEEISKWMQFWPAQVL</sequence>
<evidence type="ECO:0000259" key="2">
    <source>
        <dbReference type="PROSITE" id="PS50181"/>
    </source>
</evidence>
<keyword evidence="4" id="KW-1185">Reference proteome</keyword>